<sequence>MKILRTPDERFENLADYPFTPHYITVPSGEGGTLRIHYVDEGAKNGSTVLLLHGEPSWSFLY</sequence>
<evidence type="ECO:0008006" key="2">
    <source>
        <dbReference type="Google" id="ProtNLM"/>
    </source>
</evidence>
<name>X1DY36_9ZZZZ</name>
<feature type="non-terminal residue" evidence="1">
    <location>
        <position position="62"/>
    </location>
</feature>
<dbReference type="Gene3D" id="3.40.50.1820">
    <property type="entry name" value="alpha/beta hydrolase"/>
    <property type="match status" value="1"/>
</dbReference>
<proteinExistence type="predicted"/>
<comment type="caution">
    <text evidence="1">The sequence shown here is derived from an EMBL/GenBank/DDBJ whole genome shotgun (WGS) entry which is preliminary data.</text>
</comment>
<dbReference type="EMBL" id="BART01041360">
    <property type="protein sequence ID" value="GAH25187.1"/>
    <property type="molecule type" value="Genomic_DNA"/>
</dbReference>
<accession>X1DY36</accession>
<reference evidence="1" key="1">
    <citation type="journal article" date="2014" name="Front. Microbiol.">
        <title>High frequency of phylogenetically diverse reductive dehalogenase-homologous genes in deep subseafloor sedimentary metagenomes.</title>
        <authorList>
            <person name="Kawai M."/>
            <person name="Futagami T."/>
            <person name="Toyoda A."/>
            <person name="Takaki Y."/>
            <person name="Nishi S."/>
            <person name="Hori S."/>
            <person name="Arai W."/>
            <person name="Tsubouchi T."/>
            <person name="Morono Y."/>
            <person name="Uchiyama I."/>
            <person name="Ito T."/>
            <person name="Fujiyama A."/>
            <person name="Inagaki F."/>
            <person name="Takami H."/>
        </authorList>
    </citation>
    <scope>NUCLEOTIDE SEQUENCE</scope>
    <source>
        <strain evidence="1">Expedition CK06-06</strain>
    </source>
</reference>
<gene>
    <name evidence="1" type="ORF">S01H4_66615</name>
</gene>
<evidence type="ECO:0000313" key="1">
    <source>
        <dbReference type="EMBL" id="GAH25187.1"/>
    </source>
</evidence>
<organism evidence="1">
    <name type="scientific">marine sediment metagenome</name>
    <dbReference type="NCBI Taxonomy" id="412755"/>
    <lineage>
        <taxon>unclassified sequences</taxon>
        <taxon>metagenomes</taxon>
        <taxon>ecological metagenomes</taxon>
    </lineage>
</organism>
<dbReference type="SUPFAM" id="SSF53474">
    <property type="entry name" value="alpha/beta-Hydrolases"/>
    <property type="match status" value="1"/>
</dbReference>
<dbReference type="AlphaFoldDB" id="X1DY36"/>
<dbReference type="InterPro" id="IPR029058">
    <property type="entry name" value="AB_hydrolase_fold"/>
</dbReference>
<protein>
    <recommendedName>
        <fullName evidence="2">Haloalkane dehalogenase</fullName>
    </recommendedName>
</protein>